<keyword evidence="2" id="KW-1185">Reference proteome</keyword>
<comment type="caution">
    <text evidence="1">The sequence shown here is derived from an EMBL/GenBank/DDBJ whole genome shotgun (WGS) entry which is preliminary data.</text>
</comment>
<evidence type="ECO:0000313" key="1">
    <source>
        <dbReference type="EMBL" id="GFR15291.1"/>
    </source>
</evidence>
<gene>
    <name evidence="1" type="ORF">TNCT_204601</name>
</gene>
<reference evidence="1" key="1">
    <citation type="submission" date="2020-07" db="EMBL/GenBank/DDBJ databases">
        <title>Multicomponent nature underlies the extraordinary mechanical properties of spider dragline silk.</title>
        <authorList>
            <person name="Kono N."/>
            <person name="Nakamura H."/>
            <person name="Mori M."/>
            <person name="Yoshida Y."/>
            <person name="Ohtoshi R."/>
            <person name="Malay A.D."/>
            <person name="Moran D.A.P."/>
            <person name="Tomita M."/>
            <person name="Numata K."/>
            <person name="Arakawa K."/>
        </authorList>
    </citation>
    <scope>NUCLEOTIDE SEQUENCE</scope>
</reference>
<sequence length="98" mass="11045">MSNYIRLMGELGATAPLPLLTPFNFNGTVWNGQAQLTDGWASRDTPFLMALEGVEMSRFDCFAQVVLCGELLAPVWRAWLSAVYICHLTGFPYECWCY</sequence>
<dbReference type="Proteomes" id="UP000887116">
    <property type="component" value="Unassembled WGS sequence"/>
</dbReference>
<dbReference type="AlphaFoldDB" id="A0A8X6JQ05"/>
<organism evidence="1 2">
    <name type="scientific">Trichonephila clavata</name>
    <name type="common">Joro spider</name>
    <name type="synonym">Nephila clavata</name>
    <dbReference type="NCBI Taxonomy" id="2740835"/>
    <lineage>
        <taxon>Eukaryota</taxon>
        <taxon>Metazoa</taxon>
        <taxon>Ecdysozoa</taxon>
        <taxon>Arthropoda</taxon>
        <taxon>Chelicerata</taxon>
        <taxon>Arachnida</taxon>
        <taxon>Araneae</taxon>
        <taxon>Araneomorphae</taxon>
        <taxon>Entelegynae</taxon>
        <taxon>Araneoidea</taxon>
        <taxon>Nephilidae</taxon>
        <taxon>Trichonephila</taxon>
    </lineage>
</organism>
<evidence type="ECO:0000313" key="2">
    <source>
        <dbReference type="Proteomes" id="UP000887116"/>
    </source>
</evidence>
<protein>
    <submittedName>
        <fullName evidence="1">Uncharacterized protein</fullName>
    </submittedName>
</protein>
<proteinExistence type="predicted"/>
<accession>A0A8X6JQ05</accession>
<dbReference type="EMBL" id="BMAO01037107">
    <property type="protein sequence ID" value="GFR15291.1"/>
    <property type="molecule type" value="Genomic_DNA"/>
</dbReference>
<name>A0A8X6JQ05_TRICU</name>